<evidence type="ECO:0000313" key="2">
    <source>
        <dbReference type="Proteomes" id="UP001243846"/>
    </source>
</evidence>
<protein>
    <submittedName>
        <fullName evidence="1">FkbM family methyltransferase</fullName>
    </submittedName>
</protein>
<dbReference type="CDD" id="cd02440">
    <property type="entry name" value="AdoMet_MTases"/>
    <property type="match status" value="1"/>
</dbReference>
<gene>
    <name evidence="1" type="ORF">QWZ10_06775</name>
</gene>
<accession>A0ABT8D538</accession>
<dbReference type="RefSeq" id="WP_377685721.1">
    <property type="nucleotide sequence ID" value="NZ_JBHMDZ010000011.1"/>
</dbReference>
<keyword evidence="1" id="KW-0489">Methyltransferase</keyword>
<dbReference type="GO" id="GO:0032259">
    <property type="term" value="P:methylation"/>
    <property type="evidence" value="ECO:0007669"/>
    <property type="project" value="UniProtKB-KW"/>
</dbReference>
<dbReference type="InterPro" id="IPR052514">
    <property type="entry name" value="SAM-dependent_MTase"/>
</dbReference>
<keyword evidence="2" id="KW-1185">Reference proteome</keyword>
<comment type="caution">
    <text evidence="1">The sequence shown here is derived from an EMBL/GenBank/DDBJ whole genome shotgun (WGS) entry which is preliminary data.</text>
</comment>
<proteinExistence type="predicted"/>
<dbReference type="PANTHER" id="PTHR34203">
    <property type="entry name" value="METHYLTRANSFERASE, FKBM FAMILY PROTEIN"/>
    <property type="match status" value="1"/>
</dbReference>
<reference evidence="2" key="1">
    <citation type="journal article" date="2019" name="Int. J. Syst. Evol. Microbiol.">
        <title>The Global Catalogue of Microorganisms (GCM) 10K type strain sequencing project: providing services to taxonomists for standard genome sequencing and annotation.</title>
        <authorList>
            <consortium name="The Broad Institute Genomics Platform"/>
            <consortium name="The Broad Institute Genome Sequencing Center for Infectious Disease"/>
            <person name="Wu L."/>
            <person name="Ma J."/>
        </authorList>
    </citation>
    <scope>NUCLEOTIDE SEQUENCE [LARGE SCALE GENOMIC DNA]</scope>
    <source>
        <strain evidence="2">CECT 8482</strain>
    </source>
</reference>
<dbReference type="EMBL" id="JAUFRC010000001">
    <property type="protein sequence ID" value="MDN3711599.1"/>
    <property type="molecule type" value="Genomic_DNA"/>
</dbReference>
<dbReference type="InterPro" id="IPR006342">
    <property type="entry name" value="FkbM_mtfrase"/>
</dbReference>
<dbReference type="NCBIfam" id="TIGR01444">
    <property type="entry name" value="fkbM_fam"/>
    <property type="match status" value="1"/>
</dbReference>
<dbReference type="PANTHER" id="PTHR34203:SF15">
    <property type="entry name" value="SLL1173 PROTEIN"/>
    <property type="match status" value="1"/>
</dbReference>
<dbReference type="SUPFAM" id="SSF53335">
    <property type="entry name" value="S-adenosyl-L-methionine-dependent methyltransferases"/>
    <property type="match status" value="1"/>
</dbReference>
<dbReference type="GO" id="GO:0008168">
    <property type="term" value="F:methyltransferase activity"/>
    <property type="evidence" value="ECO:0007669"/>
    <property type="project" value="UniProtKB-KW"/>
</dbReference>
<keyword evidence="1" id="KW-0808">Transferase</keyword>
<sequence length="229" mass="25024">MPDQEFETFHIDDAELRIPAASLNDRLRGRLRDGGYEHYECDHIRAYLRPGDRVLDLGSGAGLVAIVAARIVGPENVTTVEPNPEMHQALRRNLRQNAGTELRLIKGAVVGDGYAEKTVTLNLRSAFWSASVGGPPGKNPRLVEVPAKKLSRLIAARDATVLSMDIEGTEADLLAKPLPSQIRLVLIEMHPGLYGEPVRDALIANLEGQGFRNLGARRTEEVYAFGRGA</sequence>
<dbReference type="Proteomes" id="UP001243846">
    <property type="component" value="Unassembled WGS sequence"/>
</dbReference>
<dbReference type="Pfam" id="PF01135">
    <property type="entry name" value="PCMT"/>
    <property type="match status" value="1"/>
</dbReference>
<evidence type="ECO:0000313" key="1">
    <source>
        <dbReference type="EMBL" id="MDN3711599.1"/>
    </source>
</evidence>
<dbReference type="InterPro" id="IPR029063">
    <property type="entry name" value="SAM-dependent_MTases_sf"/>
</dbReference>
<name>A0ABT8D538_9RHOB</name>
<dbReference type="Gene3D" id="3.40.50.150">
    <property type="entry name" value="Vaccinia Virus protein VP39"/>
    <property type="match status" value="1"/>
</dbReference>
<organism evidence="1 2">
    <name type="scientific">Paracoccus cavernae</name>
    <dbReference type="NCBI Taxonomy" id="1571207"/>
    <lineage>
        <taxon>Bacteria</taxon>
        <taxon>Pseudomonadati</taxon>
        <taxon>Pseudomonadota</taxon>
        <taxon>Alphaproteobacteria</taxon>
        <taxon>Rhodobacterales</taxon>
        <taxon>Paracoccaceae</taxon>
        <taxon>Paracoccus</taxon>
    </lineage>
</organism>